<dbReference type="InterPro" id="IPR008621">
    <property type="entry name" value="Cbb3-typ_cyt_oxidase_comp"/>
</dbReference>
<dbReference type="EMBL" id="FOGD01000001">
    <property type="protein sequence ID" value="SEQ30184.1"/>
    <property type="molecule type" value="Genomic_DNA"/>
</dbReference>
<sequence length="45" mass="5193">MDITTMRVGVTLISFVIFIGIWAWAYARKNQSQFDEAAQLPFLQD</sequence>
<feature type="transmembrane region" description="Helical" evidence="1">
    <location>
        <begin position="6"/>
        <end position="27"/>
    </location>
</feature>
<gene>
    <name evidence="2" type="ORF">SAMN02982919_00395</name>
</gene>
<keyword evidence="3" id="KW-1185">Reference proteome</keyword>
<dbReference type="AlphaFoldDB" id="A0A1H9EWV0"/>
<organism evidence="2 3">
    <name type="scientific">Giesbergeria anulus</name>
    <dbReference type="NCBI Taxonomy" id="180197"/>
    <lineage>
        <taxon>Bacteria</taxon>
        <taxon>Pseudomonadati</taxon>
        <taxon>Pseudomonadota</taxon>
        <taxon>Betaproteobacteria</taxon>
        <taxon>Burkholderiales</taxon>
        <taxon>Comamonadaceae</taxon>
        <taxon>Giesbergeria</taxon>
    </lineage>
</organism>
<protein>
    <submittedName>
        <fullName evidence="2">Cytochrome c oxidase cbb3-type subunit 4</fullName>
    </submittedName>
</protein>
<dbReference type="Proteomes" id="UP000199766">
    <property type="component" value="Unassembled WGS sequence"/>
</dbReference>
<dbReference type="RefSeq" id="WP_091451919.1">
    <property type="nucleotide sequence ID" value="NZ_FOGD01000001.1"/>
</dbReference>
<dbReference type="OrthoDB" id="8604580at2"/>
<accession>A0A1H9EWV0</accession>
<reference evidence="2 3" key="1">
    <citation type="submission" date="2016-10" db="EMBL/GenBank/DDBJ databases">
        <authorList>
            <person name="de Groot N.N."/>
        </authorList>
    </citation>
    <scope>NUCLEOTIDE SEQUENCE [LARGE SCALE GENOMIC DNA]</scope>
    <source>
        <strain evidence="2 3">ATCC 35958</strain>
    </source>
</reference>
<proteinExistence type="predicted"/>
<keyword evidence="1" id="KW-0472">Membrane</keyword>
<dbReference type="Pfam" id="PF05545">
    <property type="entry name" value="FixQ"/>
    <property type="match status" value="1"/>
</dbReference>
<evidence type="ECO:0000256" key="1">
    <source>
        <dbReference type="SAM" id="Phobius"/>
    </source>
</evidence>
<evidence type="ECO:0000313" key="2">
    <source>
        <dbReference type="EMBL" id="SEQ30184.1"/>
    </source>
</evidence>
<keyword evidence="1" id="KW-0812">Transmembrane</keyword>
<evidence type="ECO:0000313" key="3">
    <source>
        <dbReference type="Proteomes" id="UP000199766"/>
    </source>
</evidence>
<name>A0A1H9EWV0_9BURK</name>
<keyword evidence="1" id="KW-1133">Transmembrane helix</keyword>
<dbReference type="STRING" id="180197.SAMN02982919_00395"/>